<comment type="caution">
    <text evidence="4">The sequence shown here is derived from an EMBL/GenBank/DDBJ whole genome shotgun (WGS) entry which is preliminary data.</text>
</comment>
<evidence type="ECO:0000256" key="1">
    <source>
        <dbReference type="ARBA" id="ARBA00022679"/>
    </source>
</evidence>
<proteinExistence type="predicted"/>
<dbReference type="AlphaFoldDB" id="A0A8J2Y9T4"/>
<dbReference type="Pfam" id="PF13439">
    <property type="entry name" value="Glyco_transf_4"/>
    <property type="match status" value="1"/>
</dbReference>
<keyword evidence="5" id="KW-1185">Reference proteome</keyword>
<gene>
    <name evidence="4" type="ORF">GCM10011312_25230</name>
</gene>
<evidence type="ECO:0000313" key="5">
    <source>
        <dbReference type="Proteomes" id="UP000652231"/>
    </source>
</evidence>
<dbReference type="PANTHER" id="PTHR46401">
    <property type="entry name" value="GLYCOSYLTRANSFERASE WBBK-RELATED"/>
    <property type="match status" value="1"/>
</dbReference>
<sequence length="370" mass="42398">MRPLKIAIIADALDNQNAGVHVFTKEMIRAMIKTNTVHEILLIRQKKGPKIEGVKEIIVKNTKLPIGYASFRLFCIIPFILVRQKVDIVIEPAHFGPFNLPSNIKRVTVIHDLTPILFPEYHRFFSWFLQKLFLGKIIAKADLLIANSNYTKQDILKHYIKSKDKVVKIYPDSTLSNKKEILPLKAPFNFPYFLTVGTIEPRKNHLLLLDAFEIFKMNNPEYKLIIVGANGWKSNPVFKNISNHKFKDDIIVTGFVENETLCSLYQNAAAMIYPSKYEGFGLPVLESIRLGTIPILANNSSLPEVGGKDAFYIQNESPQELANVMHKVISLDTQEREQIIQKLKNHANIFSWKNFGEQIWNELNVLKDLN</sequence>
<dbReference type="SUPFAM" id="SSF53756">
    <property type="entry name" value="UDP-Glycosyltransferase/glycogen phosphorylase"/>
    <property type="match status" value="1"/>
</dbReference>
<feature type="domain" description="Glycosyl transferase family 1" evidence="2">
    <location>
        <begin position="189"/>
        <end position="344"/>
    </location>
</feature>
<protein>
    <submittedName>
        <fullName evidence="4">Uncharacterized protein</fullName>
    </submittedName>
</protein>
<name>A0A8J2Y9T4_9FLAO</name>
<dbReference type="Pfam" id="PF00534">
    <property type="entry name" value="Glycos_transf_1"/>
    <property type="match status" value="1"/>
</dbReference>
<reference evidence="4" key="1">
    <citation type="journal article" date="2014" name="Int. J. Syst. Evol. Microbiol.">
        <title>Complete genome sequence of Corynebacterium casei LMG S-19264T (=DSM 44701T), isolated from a smear-ripened cheese.</title>
        <authorList>
            <consortium name="US DOE Joint Genome Institute (JGI-PGF)"/>
            <person name="Walter F."/>
            <person name="Albersmeier A."/>
            <person name="Kalinowski J."/>
            <person name="Ruckert C."/>
        </authorList>
    </citation>
    <scope>NUCLEOTIDE SEQUENCE</scope>
    <source>
        <strain evidence="4">CGMCC 1.12924</strain>
    </source>
</reference>
<evidence type="ECO:0000313" key="4">
    <source>
        <dbReference type="EMBL" id="GGE00741.1"/>
    </source>
</evidence>
<dbReference type="RefSeq" id="WP_188443106.1">
    <property type="nucleotide sequence ID" value="NZ_BMGK01000013.1"/>
</dbReference>
<dbReference type="Proteomes" id="UP000652231">
    <property type="component" value="Unassembled WGS sequence"/>
</dbReference>
<dbReference type="EMBL" id="BMGK01000013">
    <property type="protein sequence ID" value="GGE00741.1"/>
    <property type="molecule type" value="Genomic_DNA"/>
</dbReference>
<reference evidence="4" key="2">
    <citation type="submission" date="2020-09" db="EMBL/GenBank/DDBJ databases">
        <authorList>
            <person name="Sun Q."/>
            <person name="Zhou Y."/>
        </authorList>
    </citation>
    <scope>NUCLEOTIDE SEQUENCE</scope>
    <source>
        <strain evidence="4">CGMCC 1.12924</strain>
    </source>
</reference>
<evidence type="ECO:0000259" key="3">
    <source>
        <dbReference type="Pfam" id="PF13439"/>
    </source>
</evidence>
<dbReference type="InterPro" id="IPR028098">
    <property type="entry name" value="Glyco_trans_4-like_N"/>
</dbReference>
<accession>A0A8J2Y9T4</accession>
<dbReference type="CDD" id="cd03809">
    <property type="entry name" value="GT4_MtfB-like"/>
    <property type="match status" value="1"/>
</dbReference>
<dbReference type="PANTHER" id="PTHR46401:SF2">
    <property type="entry name" value="GLYCOSYLTRANSFERASE WBBK-RELATED"/>
    <property type="match status" value="1"/>
</dbReference>
<evidence type="ECO:0000259" key="2">
    <source>
        <dbReference type="Pfam" id="PF00534"/>
    </source>
</evidence>
<organism evidence="4 5">
    <name type="scientific">Planktosalinus lacus</name>
    <dbReference type="NCBI Taxonomy" id="1526573"/>
    <lineage>
        <taxon>Bacteria</taxon>
        <taxon>Pseudomonadati</taxon>
        <taxon>Bacteroidota</taxon>
        <taxon>Flavobacteriia</taxon>
        <taxon>Flavobacteriales</taxon>
        <taxon>Flavobacteriaceae</taxon>
        <taxon>Planktosalinus</taxon>
    </lineage>
</organism>
<keyword evidence="1" id="KW-0808">Transferase</keyword>
<feature type="domain" description="Glycosyltransferase subfamily 4-like N-terminal" evidence="3">
    <location>
        <begin position="19"/>
        <end position="170"/>
    </location>
</feature>
<dbReference type="InterPro" id="IPR001296">
    <property type="entry name" value="Glyco_trans_1"/>
</dbReference>
<dbReference type="Gene3D" id="3.40.50.2000">
    <property type="entry name" value="Glycogen Phosphorylase B"/>
    <property type="match status" value="2"/>
</dbReference>
<dbReference type="GO" id="GO:0016757">
    <property type="term" value="F:glycosyltransferase activity"/>
    <property type="evidence" value="ECO:0007669"/>
    <property type="project" value="InterPro"/>
</dbReference>